<evidence type="ECO:0000256" key="1">
    <source>
        <dbReference type="SAM" id="MobiDB-lite"/>
    </source>
</evidence>
<sequence length="67" mass="7548">MSDQRYNPEVSGTPEQDPRVTSIADRLQQARTEKELSHADFKIQYCSPTCQDTSIGLSFGFLLVVLE</sequence>
<feature type="region of interest" description="Disordered" evidence="1">
    <location>
        <begin position="1"/>
        <end position="20"/>
    </location>
</feature>
<name>A0A0L7L304_OPEBR</name>
<keyword evidence="3" id="KW-1185">Reference proteome</keyword>
<evidence type="ECO:0000313" key="3">
    <source>
        <dbReference type="Proteomes" id="UP000037510"/>
    </source>
</evidence>
<accession>A0A0L7L304</accession>
<comment type="caution">
    <text evidence="2">The sequence shown here is derived from an EMBL/GenBank/DDBJ whole genome shotgun (WGS) entry which is preliminary data.</text>
</comment>
<dbReference type="Proteomes" id="UP000037510">
    <property type="component" value="Unassembled WGS sequence"/>
</dbReference>
<evidence type="ECO:0000313" key="2">
    <source>
        <dbReference type="EMBL" id="KOB69701.1"/>
    </source>
</evidence>
<dbReference type="AlphaFoldDB" id="A0A0L7L304"/>
<organism evidence="2 3">
    <name type="scientific">Operophtera brumata</name>
    <name type="common">Winter moth</name>
    <name type="synonym">Phalaena brumata</name>
    <dbReference type="NCBI Taxonomy" id="104452"/>
    <lineage>
        <taxon>Eukaryota</taxon>
        <taxon>Metazoa</taxon>
        <taxon>Ecdysozoa</taxon>
        <taxon>Arthropoda</taxon>
        <taxon>Hexapoda</taxon>
        <taxon>Insecta</taxon>
        <taxon>Pterygota</taxon>
        <taxon>Neoptera</taxon>
        <taxon>Endopterygota</taxon>
        <taxon>Lepidoptera</taxon>
        <taxon>Glossata</taxon>
        <taxon>Ditrysia</taxon>
        <taxon>Geometroidea</taxon>
        <taxon>Geometridae</taxon>
        <taxon>Larentiinae</taxon>
        <taxon>Operophtera</taxon>
    </lineage>
</organism>
<gene>
    <name evidence="2" type="ORF">OBRU01_14795</name>
</gene>
<proteinExistence type="predicted"/>
<protein>
    <submittedName>
        <fullName evidence="2">Putative dally</fullName>
    </submittedName>
</protein>
<reference evidence="2 3" key="1">
    <citation type="journal article" date="2015" name="Genome Biol. Evol.">
        <title>The genome of winter moth (Operophtera brumata) provides a genomic perspective on sexual dimorphism and phenology.</title>
        <authorList>
            <person name="Derks M.F."/>
            <person name="Smit S."/>
            <person name="Salis L."/>
            <person name="Schijlen E."/>
            <person name="Bossers A."/>
            <person name="Mateman C."/>
            <person name="Pijl A.S."/>
            <person name="de Ridder D."/>
            <person name="Groenen M.A."/>
            <person name="Visser M.E."/>
            <person name="Megens H.J."/>
        </authorList>
    </citation>
    <scope>NUCLEOTIDE SEQUENCE [LARGE SCALE GENOMIC DNA]</scope>
    <source>
        <strain evidence="2">WM2013NL</strain>
        <tissue evidence="2">Head and thorax</tissue>
    </source>
</reference>
<dbReference type="EMBL" id="JTDY01003343">
    <property type="protein sequence ID" value="KOB69701.1"/>
    <property type="molecule type" value="Genomic_DNA"/>
</dbReference>